<sequence>MNRLLTQVLPLLLLPFVTYAQIRLPRLISDGMVLQRDKKIKVWGWAAAGEKVSLRFRQKEYHTVADNNGSWAIQLPPQGAGGPYTMTFSASNTIEINNILLGDVWLCSGQSNMELTMQRVQDKYAAVIAAKGNSMIRQFTVPDKYDFNQPHNDLEAGEWQEATPEHILAFSAVAYFFAREIYEKYQVPVGLINSALGGSPVEAWLSEDALKAFPAPYAEAMKFRNQALIDSIEEADRTISGKWYARLHGQDQGLKEHWSAAALDDAGWQQMPVPGYWADQAPGRTNGVVWFRKSVHVPAAFINKPVRLWLGRIVDADSVFVNGQFVGTTGYQYPPRRYELPAGVLKAGSNTIAVRVVNTAGRGGFVPDKLYAIATDTDTLHLEGDWKYRQGAVMEPLRGATFIRWKPLGLYNAMIAPLLHYAIKGCIWYQGEANTGRAQEYTALFKALISDWRAKWQQGDFPFLFAQLPGFMEPVSQPAESDWAALRQAQLNTLQRTPRTGMAVTIDLGEWNDIHPLNKQDVGHRLALQAMRLAYGDKHVVASGPLYQSMQVKGNKAILKFADNGSPLTTKNGKAPQYFAIAGPDRQFAWAQADISGPYEITVWSDQITQPVAVRYAWANNPEGANLYNQAGLPASPFEAVIKR</sequence>
<dbReference type="GO" id="GO:0001681">
    <property type="term" value="F:sialate O-acetylesterase activity"/>
    <property type="evidence" value="ECO:0007669"/>
    <property type="project" value="InterPro"/>
</dbReference>
<dbReference type="Gene3D" id="3.40.50.1110">
    <property type="entry name" value="SGNH hydrolase"/>
    <property type="match status" value="1"/>
</dbReference>
<proteinExistence type="predicted"/>
<reference evidence="5 6" key="1">
    <citation type="journal article" date="2013" name="Stand. Genomic Sci.">
        <title>Genomic Encyclopedia of Type Strains, Phase I: The one thousand microbial genomes (KMG-I) project.</title>
        <authorList>
            <person name="Kyrpides N.C."/>
            <person name="Woyke T."/>
            <person name="Eisen J.A."/>
            <person name="Garrity G."/>
            <person name="Lilburn T.G."/>
            <person name="Beck B.J."/>
            <person name="Whitman W.B."/>
            <person name="Hugenholtz P."/>
            <person name="Klenk H.P."/>
        </authorList>
    </citation>
    <scope>NUCLEOTIDE SEQUENCE [LARGE SCALE GENOMIC DNA]</scope>
    <source>
        <strain evidence="5 6">DSM 13484</strain>
    </source>
</reference>
<accession>A0A562SUW2</accession>
<feature type="domain" description="Sialate O-acetylesterase" evidence="3">
    <location>
        <begin position="399"/>
        <end position="528"/>
    </location>
</feature>
<comment type="caution">
    <text evidence="5">The sequence shown here is derived from an EMBL/GenBank/DDBJ whole genome shotgun (WGS) entry which is preliminary data.</text>
</comment>
<evidence type="ECO:0000313" key="5">
    <source>
        <dbReference type="EMBL" id="TWI84430.1"/>
    </source>
</evidence>
<dbReference type="SUPFAM" id="SSF49785">
    <property type="entry name" value="Galactose-binding domain-like"/>
    <property type="match status" value="1"/>
</dbReference>
<dbReference type="GO" id="GO:0005975">
    <property type="term" value="P:carbohydrate metabolic process"/>
    <property type="evidence" value="ECO:0007669"/>
    <property type="project" value="InterPro"/>
</dbReference>
<dbReference type="SUPFAM" id="SSF52266">
    <property type="entry name" value="SGNH hydrolase"/>
    <property type="match status" value="1"/>
</dbReference>
<keyword evidence="1" id="KW-0378">Hydrolase</keyword>
<evidence type="ECO:0000259" key="4">
    <source>
        <dbReference type="Pfam" id="PF13364"/>
    </source>
</evidence>
<name>A0A562SUW2_CHIJA</name>
<organism evidence="5 6">
    <name type="scientific">Chitinophaga japonensis</name>
    <name type="common">Flexibacter japonensis</name>
    <dbReference type="NCBI Taxonomy" id="104662"/>
    <lineage>
        <taxon>Bacteria</taxon>
        <taxon>Pseudomonadati</taxon>
        <taxon>Bacteroidota</taxon>
        <taxon>Chitinophagia</taxon>
        <taxon>Chitinophagales</taxon>
        <taxon>Chitinophagaceae</taxon>
        <taxon>Chitinophaga</taxon>
    </lineage>
</organism>
<keyword evidence="2" id="KW-0326">Glycosidase</keyword>
<dbReference type="GO" id="GO:0004553">
    <property type="term" value="F:hydrolase activity, hydrolyzing O-glycosyl compounds"/>
    <property type="evidence" value="ECO:0007669"/>
    <property type="project" value="InterPro"/>
</dbReference>
<keyword evidence="6" id="KW-1185">Reference proteome</keyword>
<dbReference type="InterPro" id="IPR008979">
    <property type="entry name" value="Galactose-bd-like_sf"/>
</dbReference>
<dbReference type="InterPro" id="IPR005181">
    <property type="entry name" value="SASA"/>
</dbReference>
<dbReference type="RefSeq" id="WP_145718082.1">
    <property type="nucleotide sequence ID" value="NZ_BAAAFY010000002.1"/>
</dbReference>
<evidence type="ECO:0000259" key="3">
    <source>
        <dbReference type="Pfam" id="PF03629"/>
    </source>
</evidence>
<dbReference type="Pfam" id="PF03629">
    <property type="entry name" value="SASA"/>
    <property type="match status" value="2"/>
</dbReference>
<gene>
    <name evidence="5" type="ORF">LX66_4800</name>
</gene>
<dbReference type="InterPro" id="IPR025300">
    <property type="entry name" value="BetaGal_jelly_roll_dom"/>
</dbReference>
<evidence type="ECO:0000256" key="2">
    <source>
        <dbReference type="ARBA" id="ARBA00023295"/>
    </source>
</evidence>
<dbReference type="EMBL" id="VLLG01000005">
    <property type="protein sequence ID" value="TWI84430.1"/>
    <property type="molecule type" value="Genomic_DNA"/>
</dbReference>
<dbReference type="Gene3D" id="2.60.40.10">
    <property type="entry name" value="Immunoglobulins"/>
    <property type="match status" value="1"/>
</dbReference>
<dbReference type="Proteomes" id="UP000316778">
    <property type="component" value="Unassembled WGS sequence"/>
</dbReference>
<dbReference type="InterPro" id="IPR039329">
    <property type="entry name" value="SIAE"/>
</dbReference>
<dbReference type="PANTHER" id="PTHR22901:SF0">
    <property type="entry name" value="SIALATE O-ACETYLESTERASE"/>
    <property type="match status" value="1"/>
</dbReference>
<dbReference type="InterPro" id="IPR036514">
    <property type="entry name" value="SGNH_hydro_sf"/>
</dbReference>
<dbReference type="OrthoDB" id="9816001at2"/>
<feature type="domain" description="Sialate O-acetylesterase" evidence="3">
    <location>
        <begin position="103"/>
        <end position="222"/>
    </location>
</feature>
<protein>
    <submittedName>
        <fullName evidence="5">Sialate O-acetylesterase</fullName>
    </submittedName>
</protein>
<dbReference type="AlphaFoldDB" id="A0A562SUW2"/>
<dbReference type="Pfam" id="PF13364">
    <property type="entry name" value="BetaGal_ABD2"/>
    <property type="match status" value="1"/>
</dbReference>
<evidence type="ECO:0000256" key="1">
    <source>
        <dbReference type="ARBA" id="ARBA00022801"/>
    </source>
</evidence>
<evidence type="ECO:0000313" key="6">
    <source>
        <dbReference type="Proteomes" id="UP000316778"/>
    </source>
</evidence>
<feature type="domain" description="Beta-galactosidase jelly roll" evidence="4">
    <location>
        <begin position="282"/>
        <end position="359"/>
    </location>
</feature>
<dbReference type="InterPro" id="IPR013783">
    <property type="entry name" value="Ig-like_fold"/>
</dbReference>
<dbReference type="Gene3D" id="2.60.120.260">
    <property type="entry name" value="Galactose-binding domain-like"/>
    <property type="match status" value="1"/>
</dbReference>
<dbReference type="PANTHER" id="PTHR22901">
    <property type="entry name" value="SIALATE O-ACETYLESTERASE"/>
    <property type="match status" value="1"/>
</dbReference>